<sequence>MLRSLQKKPAHARAHIAFMIAFVLSVVVMGFWIVTLPTKFAQIREVNEQAAAVRDAANDAENARSNQAAAAILNEFVASTTEVYRDLSTQLKDISGTPPQTRAPEDHGAERNKQEESDIIIRETN</sequence>
<reference evidence="3 4" key="1">
    <citation type="journal article" date="2016" name="Nat. Commun.">
        <title>Thousands of microbial genomes shed light on interconnected biogeochemical processes in an aquifer system.</title>
        <authorList>
            <person name="Anantharaman K."/>
            <person name="Brown C.T."/>
            <person name="Hug L.A."/>
            <person name="Sharon I."/>
            <person name="Castelle C.J."/>
            <person name="Probst A.J."/>
            <person name="Thomas B.C."/>
            <person name="Singh A."/>
            <person name="Wilkins M.J."/>
            <person name="Karaoz U."/>
            <person name="Brodie E.L."/>
            <person name="Williams K.H."/>
            <person name="Hubbard S.S."/>
            <person name="Banfield J.F."/>
        </authorList>
    </citation>
    <scope>NUCLEOTIDE SEQUENCE [LARGE SCALE GENOMIC DNA]</scope>
</reference>
<comment type="caution">
    <text evidence="3">The sequence shown here is derived from an EMBL/GenBank/DDBJ whole genome shotgun (WGS) entry which is preliminary data.</text>
</comment>
<keyword evidence="2" id="KW-0472">Membrane</keyword>
<feature type="compositionally biased region" description="Basic and acidic residues" evidence="1">
    <location>
        <begin position="103"/>
        <end position="125"/>
    </location>
</feature>
<evidence type="ECO:0000313" key="3">
    <source>
        <dbReference type="EMBL" id="OGG62417.1"/>
    </source>
</evidence>
<feature type="region of interest" description="Disordered" evidence="1">
    <location>
        <begin position="89"/>
        <end position="125"/>
    </location>
</feature>
<name>A0A1F6DM51_9BACT</name>
<keyword evidence="2" id="KW-0812">Transmembrane</keyword>
<proteinExistence type="predicted"/>
<protein>
    <submittedName>
        <fullName evidence="3">Uncharacterized protein</fullName>
    </submittedName>
</protein>
<feature type="compositionally biased region" description="Polar residues" evidence="1">
    <location>
        <begin position="89"/>
        <end position="100"/>
    </location>
</feature>
<evidence type="ECO:0000256" key="2">
    <source>
        <dbReference type="SAM" id="Phobius"/>
    </source>
</evidence>
<evidence type="ECO:0000256" key="1">
    <source>
        <dbReference type="SAM" id="MobiDB-lite"/>
    </source>
</evidence>
<feature type="transmembrane region" description="Helical" evidence="2">
    <location>
        <begin position="12"/>
        <end position="34"/>
    </location>
</feature>
<dbReference type="Proteomes" id="UP000176511">
    <property type="component" value="Unassembled WGS sequence"/>
</dbReference>
<keyword evidence="2" id="KW-1133">Transmembrane helix</keyword>
<dbReference type="AlphaFoldDB" id="A0A1F6DM51"/>
<dbReference type="EMBL" id="MFLE01000004">
    <property type="protein sequence ID" value="OGG62417.1"/>
    <property type="molecule type" value="Genomic_DNA"/>
</dbReference>
<organism evidence="3 4">
    <name type="scientific">Candidatus Kaiserbacteria bacterium RIFCSPHIGHO2_02_FULL_49_34</name>
    <dbReference type="NCBI Taxonomy" id="1798491"/>
    <lineage>
        <taxon>Bacteria</taxon>
        <taxon>Candidatus Kaiseribacteriota</taxon>
    </lineage>
</organism>
<gene>
    <name evidence="3" type="ORF">A3C87_02305</name>
</gene>
<evidence type="ECO:0000313" key="4">
    <source>
        <dbReference type="Proteomes" id="UP000176511"/>
    </source>
</evidence>
<dbReference type="STRING" id="1798491.A3C87_02305"/>
<accession>A0A1F6DM51</accession>